<dbReference type="Gene3D" id="3.90.25.10">
    <property type="entry name" value="UDP-galactose 4-epimerase, domain 1"/>
    <property type="match status" value="1"/>
</dbReference>
<dbReference type="RefSeq" id="WP_074571608.1">
    <property type="nucleotide sequence ID" value="NZ_FNJQ01000005.1"/>
</dbReference>
<dbReference type="PANTHER" id="PTHR43000">
    <property type="entry name" value="DTDP-D-GLUCOSE 4,6-DEHYDRATASE-RELATED"/>
    <property type="match status" value="1"/>
</dbReference>
<dbReference type="OrthoDB" id="9789543at2"/>
<dbReference type="SUPFAM" id="SSF51735">
    <property type="entry name" value="NAD(P)-binding Rossmann-fold domains"/>
    <property type="match status" value="1"/>
</dbReference>
<dbReference type="Gene3D" id="3.40.50.720">
    <property type="entry name" value="NAD(P)-binding Rossmann-like Domain"/>
    <property type="match status" value="1"/>
</dbReference>
<evidence type="ECO:0000313" key="4">
    <source>
        <dbReference type="Proteomes" id="UP000182412"/>
    </source>
</evidence>
<dbReference type="InterPro" id="IPR001509">
    <property type="entry name" value="Epimerase_deHydtase"/>
</dbReference>
<dbReference type="AlphaFoldDB" id="A0A1H0PNX6"/>
<dbReference type="EMBL" id="FNJQ01000005">
    <property type="protein sequence ID" value="SDP06288.1"/>
    <property type="molecule type" value="Genomic_DNA"/>
</dbReference>
<protein>
    <submittedName>
        <fullName evidence="3">Nucleoside-diphosphate-sugar epimerase</fullName>
    </submittedName>
</protein>
<reference evidence="3 4" key="1">
    <citation type="submission" date="2016-10" db="EMBL/GenBank/DDBJ databases">
        <authorList>
            <person name="de Groot N.N."/>
        </authorList>
    </citation>
    <scope>NUCLEOTIDE SEQUENCE [LARGE SCALE GENOMIC DNA]</scope>
    <source>
        <strain evidence="3 4">S137</strain>
    </source>
</reference>
<evidence type="ECO:0000256" key="1">
    <source>
        <dbReference type="ARBA" id="ARBA00007637"/>
    </source>
</evidence>
<evidence type="ECO:0000259" key="2">
    <source>
        <dbReference type="Pfam" id="PF01370"/>
    </source>
</evidence>
<dbReference type="Pfam" id="PF01370">
    <property type="entry name" value="Epimerase"/>
    <property type="match status" value="1"/>
</dbReference>
<evidence type="ECO:0000313" key="3">
    <source>
        <dbReference type="EMBL" id="SDP06288.1"/>
    </source>
</evidence>
<accession>A0A1H0PNX6</accession>
<dbReference type="Proteomes" id="UP000182412">
    <property type="component" value="Unassembled WGS sequence"/>
</dbReference>
<dbReference type="InterPro" id="IPR036291">
    <property type="entry name" value="NAD(P)-bd_dom_sf"/>
</dbReference>
<comment type="similarity">
    <text evidence="1">Belongs to the NAD(P)-dependent epimerase/dehydratase family.</text>
</comment>
<gene>
    <name evidence="3" type="ORF">SAMN05216366_105106</name>
</gene>
<proteinExistence type="inferred from homology"/>
<feature type="domain" description="NAD-dependent epimerase/dehydratase" evidence="2">
    <location>
        <begin position="5"/>
        <end position="234"/>
    </location>
</feature>
<sequence>MNGAIVTGANGFIGSHVVRQLLQKGIRVLALCHNGKCSNLPQSDLLTVYPYALEKACNFANICPPPEDTGYDVFYHFAWKGAAGAARADTALQLDNAQWTVDALHLAKALGCRRFVGAGSIMEHETVAAAFAKENQPGLGYIYGGGKLIAHVMAKSVAADIGIEFVWPMITNAYGVGEISPRLVNSTIRKILQGESPRFTAGTQNYDFVYIDDVARAFCLIGEKGKPFCEYLIGSSQARPLKEFLLEMKQSIAPDKEFIFGDVPFTGINLPLSCFDGRETEQDTGFRAEISFAEGTRKTRDWMAGLTS</sequence>
<organism evidence="3 4">
    <name type="scientific">Selenomonas ruminantium</name>
    <dbReference type="NCBI Taxonomy" id="971"/>
    <lineage>
        <taxon>Bacteria</taxon>
        <taxon>Bacillati</taxon>
        <taxon>Bacillota</taxon>
        <taxon>Negativicutes</taxon>
        <taxon>Selenomonadales</taxon>
        <taxon>Selenomonadaceae</taxon>
        <taxon>Selenomonas</taxon>
    </lineage>
</organism>
<name>A0A1H0PNX6_SELRU</name>